<organism evidence="1 2">
    <name type="scientific">Tengunoibacter tsumagoiensis</name>
    <dbReference type="NCBI Taxonomy" id="2014871"/>
    <lineage>
        <taxon>Bacteria</taxon>
        <taxon>Bacillati</taxon>
        <taxon>Chloroflexota</taxon>
        <taxon>Ktedonobacteria</taxon>
        <taxon>Ktedonobacterales</taxon>
        <taxon>Dictyobacteraceae</taxon>
        <taxon>Tengunoibacter</taxon>
    </lineage>
</organism>
<gene>
    <name evidence="1" type="ORF">KTT_04670</name>
</gene>
<reference evidence="2" key="1">
    <citation type="submission" date="2018-12" db="EMBL/GenBank/DDBJ databases">
        <title>Tengunoibacter tsumagoiensis gen. nov., sp. nov., Dictyobacter kobayashii sp. nov., D. alpinus sp. nov., and D. joshuensis sp. nov. and description of Dictyobacteraceae fam. nov. within the order Ktedonobacterales isolated from Tengu-no-mugimeshi.</title>
        <authorList>
            <person name="Wang C.M."/>
            <person name="Zheng Y."/>
            <person name="Sakai Y."/>
            <person name="Toyoda A."/>
            <person name="Minakuchi Y."/>
            <person name="Abe K."/>
            <person name="Yokota A."/>
            <person name="Yabe S."/>
        </authorList>
    </citation>
    <scope>NUCLEOTIDE SEQUENCE [LARGE SCALE GENOMIC DNA]</scope>
    <source>
        <strain evidence="2">Uno3</strain>
    </source>
</reference>
<dbReference type="EMBL" id="BIFR01000001">
    <property type="protein sequence ID" value="GCE10608.1"/>
    <property type="molecule type" value="Genomic_DNA"/>
</dbReference>
<dbReference type="Proteomes" id="UP000287352">
    <property type="component" value="Unassembled WGS sequence"/>
</dbReference>
<evidence type="ECO:0000313" key="2">
    <source>
        <dbReference type="Proteomes" id="UP000287352"/>
    </source>
</evidence>
<proteinExistence type="predicted"/>
<accession>A0A401ZUH7</accession>
<dbReference type="AlphaFoldDB" id="A0A401ZUH7"/>
<dbReference type="OrthoDB" id="161353at2"/>
<dbReference type="RefSeq" id="WP_126578201.1">
    <property type="nucleotide sequence ID" value="NZ_BIFR01000001.1"/>
</dbReference>
<evidence type="ECO:0000313" key="1">
    <source>
        <dbReference type="EMBL" id="GCE10608.1"/>
    </source>
</evidence>
<sequence>MYLHDTLQVCLCAVISRYPCHRLDLNTEILGLHTNDVKGWVVDEVVELLQAMCPQLLHMEADLVIDPGDCAIYLPFYSRTVPLCLLHCWGKMPPPCKHIPPKIEQWKPVALVAR</sequence>
<name>A0A401ZUH7_9CHLR</name>
<comment type="caution">
    <text evidence="1">The sequence shown here is derived from an EMBL/GenBank/DDBJ whole genome shotgun (WGS) entry which is preliminary data.</text>
</comment>
<keyword evidence="2" id="KW-1185">Reference proteome</keyword>
<protein>
    <submittedName>
        <fullName evidence="1">Uncharacterized protein</fullName>
    </submittedName>
</protein>